<reference evidence="2" key="2">
    <citation type="submission" date="2015-01" db="EMBL/GenBank/DDBJ databases">
        <title>Evolutionary Origins and Diversification of the Mycorrhizal Mutualists.</title>
        <authorList>
            <consortium name="DOE Joint Genome Institute"/>
            <consortium name="Mycorrhizal Genomics Consortium"/>
            <person name="Kohler A."/>
            <person name="Kuo A."/>
            <person name="Nagy L.G."/>
            <person name="Floudas D."/>
            <person name="Copeland A."/>
            <person name="Barry K.W."/>
            <person name="Cichocki N."/>
            <person name="Veneault-Fourrey C."/>
            <person name="LaButti K."/>
            <person name="Lindquist E.A."/>
            <person name="Lipzen A."/>
            <person name="Lundell T."/>
            <person name="Morin E."/>
            <person name="Murat C."/>
            <person name="Riley R."/>
            <person name="Ohm R."/>
            <person name="Sun H."/>
            <person name="Tunlid A."/>
            <person name="Henrissat B."/>
            <person name="Grigoriev I.V."/>
            <person name="Hibbett D.S."/>
            <person name="Martin F."/>
        </authorList>
    </citation>
    <scope>NUCLEOTIDE SEQUENCE [LARGE SCALE GENOMIC DNA]</scope>
    <source>
        <strain evidence="2">Ve08.2h10</strain>
    </source>
</reference>
<organism evidence="1 2">
    <name type="scientific">Paxillus rubicundulus Ve08.2h10</name>
    <dbReference type="NCBI Taxonomy" id="930991"/>
    <lineage>
        <taxon>Eukaryota</taxon>
        <taxon>Fungi</taxon>
        <taxon>Dikarya</taxon>
        <taxon>Basidiomycota</taxon>
        <taxon>Agaricomycotina</taxon>
        <taxon>Agaricomycetes</taxon>
        <taxon>Agaricomycetidae</taxon>
        <taxon>Boletales</taxon>
        <taxon>Paxilineae</taxon>
        <taxon>Paxillaceae</taxon>
        <taxon>Paxillus</taxon>
    </lineage>
</organism>
<name>A0A0D0C7P9_9AGAM</name>
<sequence>MADLEALIHESLTLFLDEIANYTSVIYEHQRMLMDISSVVCNSDCDDVFSLDVCLERSEDWLGQCCNLRQEWLYNARIKEERTLTAPESRTRTPESELAQPAHVIDNLNGKEVARDFVIHARQSLGTAWLWVWKLHTVPLGRGGFRHFRAPSRGDYGFVGVRVFATVLEAELAFVMLVREVNPGNPEKAYQQPEMEMAFQTASGQCEDVGYSAAPHRGHENHALVYPKGCNRVQLNRHGLNSVVSDESQGSRCLIWQVQCMSNATG</sequence>
<dbReference type="HOGENOM" id="CLU_1046237_0_0_1"/>
<proteinExistence type="predicted"/>
<evidence type="ECO:0000313" key="1">
    <source>
        <dbReference type="EMBL" id="KIK78942.1"/>
    </source>
</evidence>
<evidence type="ECO:0000313" key="2">
    <source>
        <dbReference type="Proteomes" id="UP000054538"/>
    </source>
</evidence>
<dbReference type="EMBL" id="KN826423">
    <property type="protein sequence ID" value="KIK78942.1"/>
    <property type="molecule type" value="Genomic_DNA"/>
</dbReference>
<dbReference type="InParanoid" id="A0A0D0C7P9"/>
<dbReference type="Proteomes" id="UP000054538">
    <property type="component" value="Unassembled WGS sequence"/>
</dbReference>
<accession>A0A0D0C7P9</accession>
<keyword evidence="2" id="KW-1185">Reference proteome</keyword>
<reference evidence="1 2" key="1">
    <citation type="submission" date="2014-04" db="EMBL/GenBank/DDBJ databases">
        <authorList>
            <consortium name="DOE Joint Genome Institute"/>
            <person name="Kuo A."/>
            <person name="Kohler A."/>
            <person name="Jargeat P."/>
            <person name="Nagy L.G."/>
            <person name="Floudas D."/>
            <person name="Copeland A."/>
            <person name="Barry K.W."/>
            <person name="Cichocki N."/>
            <person name="Veneault-Fourrey C."/>
            <person name="LaButti K."/>
            <person name="Lindquist E.A."/>
            <person name="Lipzen A."/>
            <person name="Lundell T."/>
            <person name="Morin E."/>
            <person name="Murat C."/>
            <person name="Sun H."/>
            <person name="Tunlid A."/>
            <person name="Henrissat B."/>
            <person name="Grigoriev I.V."/>
            <person name="Hibbett D.S."/>
            <person name="Martin F."/>
            <person name="Nordberg H.P."/>
            <person name="Cantor M.N."/>
            <person name="Hua S.X."/>
        </authorList>
    </citation>
    <scope>NUCLEOTIDE SEQUENCE [LARGE SCALE GENOMIC DNA]</scope>
    <source>
        <strain evidence="1 2">Ve08.2h10</strain>
    </source>
</reference>
<protein>
    <submittedName>
        <fullName evidence="1">Uncharacterized protein</fullName>
    </submittedName>
</protein>
<gene>
    <name evidence="1" type="ORF">PAXRUDRAFT_28508</name>
</gene>
<dbReference type="AlphaFoldDB" id="A0A0D0C7P9"/>